<keyword evidence="3 5" id="KW-0067">ATP-binding</keyword>
<dbReference type="Gene3D" id="3.40.50.300">
    <property type="entry name" value="P-loop containing nucleotide triphosphate hydrolases"/>
    <property type="match status" value="1"/>
</dbReference>
<gene>
    <name evidence="5" type="ORF">E3W66_04825</name>
</gene>
<dbReference type="GO" id="GO:0043190">
    <property type="term" value="C:ATP-binding cassette (ABC) transporter complex"/>
    <property type="evidence" value="ECO:0007669"/>
    <property type="project" value="TreeGrafter"/>
</dbReference>
<evidence type="ECO:0000256" key="1">
    <source>
        <dbReference type="ARBA" id="ARBA00022448"/>
    </source>
</evidence>
<dbReference type="PROSITE" id="PS50893">
    <property type="entry name" value="ABC_TRANSPORTER_2"/>
    <property type="match status" value="1"/>
</dbReference>
<dbReference type="PANTHER" id="PTHR43553">
    <property type="entry name" value="HEAVY METAL TRANSPORTER"/>
    <property type="match status" value="1"/>
</dbReference>
<dbReference type="InterPro" id="IPR027417">
    <property type="entry name" value="P-loop_NTPase"/>
</dbReference>
<dbReference type="InterPro" id="IPR050095">
    <property type="entry name" value="ECF_ABC_transporter_ATP-bd"/>
</dbReference>
<name>A0A4Y8UNI3_9GAMM</name>
<evidence type="ECO:0000256" key="3">
    <source>
        <dbReference type="ARBA" id="ARBA00022840"/>
    </source>
</evidence>
<accession>A0A4Y8UNI3</accession>
<dbReference type="PANTHER" id="PTHR43553:SF3">
    <property type="entry name" value="ABC TRANSPORTER ATP-BINDING PROTEIN MODF"/>
    <property type="match status" value="1"/>
</dbReference>
<protein>
    <submittedName>
        <fullName evidence="5">ATP-binding cassette domain-containing protein</fullName>
    </submittedName>
</protein>
<dbReference type="SMART" id="SM00382">
    <property type="entry name" value="AAA"/>
    <property type="match status" value="1"/>
</dbReference>
<dbReference type="GO" id="GO:0042626">
    <property type="term" value="F:ATPase-coupled transmembrane transporter activity"/>
    <property type="evidence" value="ECO:0007669"/>
    <property type="project" value="TreeGrafter"/>
</dbReference>
<dbReference type="InterPro" id="IPR003439">
    <property type="entry name" value="ABC_transporter-like_ATP-bd"/>
</dbReference>
<dbReference type="SUPFAM" id="SSF52540">
    <property type="entry name" value="P-loop containing nucleoside triphosphate hydrolases"/>
    <property type="match status" value="1"/>
</dbReference>
<evidence type="ECO:0000313" key="5">
    <source>
        <dbReference type="EMBL" id="TFH69244.1"/>
    </source>
</evidence>
<keyword evidence="6" id="KW-1185">Reference proteome</keyword>
<organism evidence="5 6">
    <name type="scientific">Gammaproteobacteria bacterium LSUCC0057</name>
    <dbReference type="NCBI Taxonomy" id="2559237"/>
    <lineage>
        <taxon>Bacteria</taxon>
        <taxon>Pseudomonadati</taxon>
        <taxon>Pseudomonadota</taxon>
        <taxon>Gammaproteobacteria</taxon>
        <taxon>Cellvibrionales</taxon>
        <taxon>Porticoccaceae</taxon>
        <taxon>SAR92 clade</taxon>
    </lineage>
</organism>
<feature type="domain" description="ABC transporter" evidence="4">
    <location>
        <begin position="6"/>
        <end position="246"/>
    </location>
</feature>
<dbReference type="Pfam" id="PF00005">
    <property type="entry name" value="ABC_tran"/>
    <property type="match status" value="1"/>
</dbReference>
<dbReference type="OrthoDB" id="9805029at2"/>
<keyword evidence="1" id="KW-0813">Transport</keyword>
<keyword evidence="2" id="KW-0547">Nucleotide-binding</keyword>
<dbReference type="Proteomes" id="UP000298133">
    <property type="component" value="Unassembled WGS sequence"/>
</dbReference>
<dbReference type="GO" id="GO:0016887">
    <property type="term" value="F:ATP hydrolysis activity"/>
    <property type="evidence" value="ECO:0007669"/>
    <property type="project" value="InterPro"/>
</dbReference>
<dbReference type="AlphaFoldDB" id="A0A4Y8UNI3"/>
<proteinExistence type="predicted"/>
<evidence type="ECO:0000313" key="6">
    <source>
        <dbReference type="Proteomes" id="UP000298133"/>
    </source>
</evidence>
<evidence type="ECO:0000259" key="4">
    <source>
        <dbReference type="PROSITE" id="PS50893"/>
    </source>
</evidence>
<dbReference type="EMBL" id="SPIA01000001">
    <property type="protein sequence ID" value="TFH69244.1"/>
    <property type="molecule type" value="Genomic_DNA"/>
</dbReference>
<dbReference type="GO" id="GO:0005524">
    <property type="term" value="F:ATP binding"/>
    <property type="evidence" value="ECO:0007669"/>
    <property type="project" value="UniProtKB-KW"/>
</dbReference>
<sequence>MKPPLLELRGATVYRGAVKVLAQLRLSIGHGESVVLLGRNGSGKSTLLKLLTREIYAVESEGIKVSIFGQQRPVVAELRRRIASVSNDQQQQFEPNVSLRGAVVSGFFGSNGLYHFQNISAEMLTAADQWIERVGLGGLGQRLFHQLSTGQQRRALIARALVAGADVLVLDEPTSGLDIAATASYLTLLDELLAGGTAVLLATHHIEEIPAAIERVVLFDDGRIVADGSKQELLTDATLSALFGMALVVQRHGQRYRLAPLEGEQGAGNAESAD</sequence>
<dbReference type="InterPro" id="IPR003593">
    <property type="entry name" value="AAA+_ATPase"/>
</dbReference>
<comment type="caution">
    <text evidence="5">The sequence shown here is derived from an EMBL/GenBank/DDBJ whole genome shotgun (WGS) entry which is preliminary data.</text>
</comment>
<reference evidence="5 6" key="1">
    <citation type="submission" date="2019-03" db="EMBL/GenBank/DDBJ databases">
        <title>Draft genome of Gammaproteobacteria bacterium LSUCC0057, a member of the SAR92 clade.</title>
        <authorList>
            <person name="Lanclos V.C."/>
            <person name="Doiron C."/>
            <person name="Henson M.W."/>
            <person name="Thrash J.C."/>
        </authorList>
    </citation>
    <scope>NUCLEOTIDE SEQUENCE [LARGE SCALE GENOMIC DNA]</scope>
    <source>
        <strain evidence="5 6">LSUCC0057</strain>
    </source>
</reference>
<evidence type="ECO:0000256" key="2">
    <source>
        <dbReference type="ARBA" id="ARBA00022741"/>
    </source>
</evidence>